<accession>A0A8H3DUV3</accession>
<dbReference type="InterPro" id="IPR057683">
    <property type="entry name" value="DUF7923"/>
</dbReference>
<gene>
    <name evidence="3" type="ORF">RDB_LOCUS28020</name>
</gene>
<feature type="domain" description="DUF7923" evidence="2">
    <location>
        <begin position="1"/>
        <end position="84"/>
    </location>
</feature>
<organism evidence="3 4">
    <name type="scientific">Rhizoctonia solani</name>
    <dbReference type="NCBI Taxonomy" id="456999"/>
    <lineage>
        <taxon>Eukaryota</taxon>
        <taxon>Fungi</taxon>
        <taxon>Dikarya</taxon>
        <taxon>Basidiomycota</taxon>
        <taxon>Agaricomycotina</taxon>
        <taxon>Agaricomycetes</taxon>
        <taxon>Cantharellales</taxon>
        <taxon>Ceratobasidiaceae</taxon>
        <taxon>Rhizoctonia</taxon>
    </lineage>
</organism>
<comment type="caution">
    <text evidence="3">The sequence shown here is derived from an EMBL/GenBank/DDBJ whole genome shotgun (WGS) entry which is preliminary data.</text>
</comment>
<sequence length="203" mass="22499">MMDVGRGKEAADEKIKEMLRIFAMAPQTKIVYFGGGHDSGYAGALSHYQNLGLEDKIVILKGYDAIAYDLRKLPFRIMDTEGLFMSEKVDPDVQAQTGPEMITRGASSNRISPPAITSYALAATLTVPPPAAKNRSPSPSHVRRTSRDAGKSGQRRIDTSKRLIHMHHFPFNLSTASTQANTKYMQLLRLVNSRVPQWGEQPQ</sequence>
<dbReference type="AlphaFoldDB" id="A0A8H3DUV3"/>
<dbReference type="PANTHER" id="PTHR37543">
    <property type="entry name" value="CCCH ZINC FINGER DNA BINDING PROTEIN (AFU_ORTHOLOGUE AFUA_5G12760)"/>
    <property type="match status" value="1"/>
</dbReference>
<protein>
    <recommendedName>
        <fullName evidence="2">DUF7923 domain-containing protein</fullName>
    </recommendedName>
</protein>
<evidence type="ECO:0000256" key="1">
    <source>
        <dbReference type="SAM" id="MobiDB-lite"/>
    </source>
</evidence>
<evidence type="ECO:0000313" key="4">
    <source>
        <dbReference type="Proteomes" id="UP000663827"/>
    </source>
</evidence>
<dbReference type="PANTHER" id="PTHR37543:SF1">
    <property type="entry name" value="CCCH ZINC FINGER DNA BINDING PROTEIN (AFU_ORTHOLOGUE AFUA_5G12760)"/>
    <property type="match status" value="1"/>
</dbReference>
<dbReference type="EMBL" id="CAJNJQ010000563">
    <property type="protein sequence ID" value="CAE7085930.1"/>
    <property type="molecule type" value="Genomic_DNA"/>
</dbReference>
<evidence type="ECO:0000313" key="3">
    <source>
        <dbReference type="EMBL" id="CAE7085930.1"/>
    </source>
</evidence>
<evidence type="ECO:0000259" key="2">
    <source>
        <dbReference type="Pfam" id="PF25540"/>
    </source>
</evidence>
<proteinExistence type="predicted"/>
<name>A0A8H3DUV3_9AGAM</name>
<dbReference type="Proteomes" id="UP000663827">
    <property type="component" value="Unassembled WGS sequence"/>
</dbReference>
<feature type="region of interest" description="Disordered" evidence="1">
    <location>
        <begin position="128"/>
        <end position="161"/>
    </location>
</feature>
<dbReference type="Pfam" id="PF25540">
    <property type="entry name" value="DUF7923"/>
    <property type="match status" value="1"/>
</dbReference>
<reference evidence="3" key="1">
    <citation type="submission" date="2021-01" db="EMBL/GenBank/DDBJ databases">
        <authorList>
            <person name="Kaushik A."/>
        </authorList>
    </citation>
    <scope>NUCLEOTIDE SEQUENCE</scope>
    <source>
        <strain evidence="3">AG5</strain>
    </source>
</reference>
<feature type="compositionally biased region" description="Basic and acidic residues" evidence="1">
    <location>
        <begin position="145"/>
        <end position="161"/>
    </location>
</feature>